<evidence type="ECO:0000313" key="2">
    <source>
        <dbReference type="EMBL" id="CAH1389930.1"/>
    </source>
</evidence>
<proteinExistence type="predicted"/>
<organism evidence="2 3">
    <name type="scientific">Nezara viridula</name>
    <name type="common">Southern green stink bug</name>
    <name type="synonym">Cimex viridulus</name>
    <dbReference type="NCBI Taxonomy" id="85310"/>
    <lineage>
        <taxon>Eukaryota</taxon>
        <taxon>Metazoa</taxon>
        <taxon>Ecdysozoa</taxon>
        <taxon>Arthropoda</taxon>
        <taxon>Hexapoda</taxon>
        <taxon>Insecta</taxon>
        <taxon>Pterygota</taxon>
        <taxon>Neoptera</taxon>
        <taxon>Paraneoptera</taxon>
        <taxon>Hemiptera</taxon>
        <taxon>Heteroptera</taxon>
        <taxon>Panheteroptera</taxon>
        <taxon>Pentatomomorpha</taxon>
        <taxon>Pentatomoidea</taxon>
        <taxon>Pentatomidae</taxon>
        <taxon>Pentatominae</taxon>
        <taxon>Nezara</taxon>
    </lineage>
</organism>
<dbReference type="InterPro" id="IPR013083">
    <property type="entry name" value="Znf_RING/FYVE/PHD"/>
</dbReference>
<dbReference type="SUPFAM" id="SSF57903">
    <property type="entry name" value="FYVE/PHD zinc finger"/>
    <property type="match status" value="1"/>
</dbReference>
<feature type="compositionally biased region" description="Basic and acidic residues" evidence="1">
    <location>
        <begin position="244"/>
        <end position="253"/>
    </location>
</feature>
<dbReference type="AlphaFoldDB" id="A0A9P0E2Y8"/>
<protein>
    <recommendedName>
        <fullName evidence="4">PHD-type domain-containing protein</fullName>
    </recommendedName>
</protein>
<dbReference type="OrthoDB" id="336088at2759"/>
<sequence length="473" mass="53208">MEVEIEKPIHEKIIAVQNQLRIAIQNHHMLVLRKKNFPLDNELNTHLNVIQFLIINMGRAQAELMTRFRQEIAAKYDVKPNSPVVSTVMKKFLLFPEAPKNIPVYKPVIKTNNDEKKISSWRPKAMKSLLRVNNNDNSENNKFISIGNQKVNASDVTVDGSKIKIVYKGKKESSNSLLVQQPKKLQSVLKSKNVKANSNDKNESVEEGRNSPESCSSSSGSDLKSKISSRSNSPVEDNDVIESPTRRMDTRYGRKYEAKMLGKTKIKILCDNQNNSVKKNVEVAKDSSGQEWKHTLPVTRAKSINQEPVTIDELDKEIFLGFFGLVSKEKCEVLKRKRCERKRRSVAGQSSLYSDYFQPQPKRTYTPRKPPVPVANSNAVIVESPPVDDDEDEKPTKTNSCIICHEEGILEVCNSCSEMYHYKCIPASNKGYCPNCMAQTTNIPSIVGANNSAGNASSLELIKRYSNDEQSSG</sequence>
<feature type="compositionally biased region" description="Low complexity" evidence="1">
    <location>
        <begin position="211"/>
        <end position="233"/>
    </location>
</feature>
<dbReference type="InterPro" id="IPR011011">
    <property type="entry name" value="Znf_FYVE_PHD"/>
</dbReference>
<dbReference type="Gene3D" id="3.30.40.10">
    <property type="entry name" value="Zinc/RING finger domain, C3HC4 (zinc finger)"/>
    <property type="match status" value="1"/>
</dbReference>
<dbReference type="Proteomes" id="UP001152798">
    <property type="component" value="Chromosome 1"/>
</dbReference>
<evidence type="ECO:0008006" key="4">
    <source>
        <dbReference type="Google" id="ProtNLM"/>
    </source>
</evidence>
<evidence type="ECO:0000256" key="1">
    <source>
        <dbReference type="SAM" id="MobiDB-lite"/>
    </source>
</evidence>
<accession>A0A9P0E2Y8</accession>
<reference evidence="2" key="1">
    <citation type="submission" date="2022-01" db="EMBL/GenBank/DDBJ databases">
        <authorList>
            <person name="King R."/>
        </authorList>
    </citation>
    <scope>NUCLEOTIDE SEQUENCE</scope>
</reference>
<feature type="compositionally biased region" description="Basic and acidic residues" evidence="1">
    <location>
        <begin position="198"/>
        <end position="210"/>
    </location>
</feature>
<evidence type="ECO:0000313" key="3">
    <source>
        <dbReference type="Proteomes" id="UP001152798"/>
    </source>
</evidence>
<keyword evidence="3" id="KW-1185">Reference proteome</keyword>
<feature type="region of interest" description="Disordered" evidence="1">
    <location>
        <begin position="190"/>
        <end position="253"/>
    </location>
</feature>
<dbReference type="EMBL" id="OV725077">
    <property type="protein sequence ID" value="CAH1389930.1"/>
    <property type="molecule type" value="Genomic_DNA"/>
</dbReference>
<gene>
    <name evidence="2" type="ORF">NEZAVI_LOCUS1216</name>
</gene>
<name>A0A9P0E2Y8_NEZVI</name>